<reference evidence="1" key="1">
    <citation type="submission" date="2016-11" db="EMBL/GenBank/DDBJ databases">
        <authorList>
            <person name="Jaros S."/>
            <person name="Januszkiewicz K."/>
            <person name="Wedrychowicz H."/>
        </authorList>
    </citation>
    <scope>NUCLEOTIDE SEQUENCE [LARGE SCALE GENOMIC DNA]</scope>
    <source>
        <strain evidence="1">Y48</strain>
    </source>
</reference>
<name>A0A1J0W3H7_9NOCA</name>
<dbReference type="OrthoDB" id="4541031at2"/>
<dbReference type="EMBL" id="CP018082">
    <property type="protein sequence ID" value="APE38862.1"/>
    <property type="molecule type" value="Genomic_DNA"/>
</dbReference>
<evidence type="ECO:0000313" key="2">
    <source>
        <dbReference type="Proteomes" id="UP000183810"/>
    </source>
</evidence>
<dbReference type="KEGG" id="nsl:BOX37_29995"/>
<proteinExistence type="predicted"/>
<sequence length="169" mass="18888">MKYLGMEFMNFRDYNFGAGGSHGFRWVDVRTFTIDDDPSDDRRILAGIIASVEYRDDYVGGGVDPSGTRHGPYWISSISADVFRSVDPTTATAVVEQWLQKCGILPETLQRDLHDSAYRAIKASDSCYELNELGKSAINDYGNIHTEFHELVAIDRSAQKVALIVLSDD</sequence>
<gene>
    <name evidence="1" type="ORF">BOX37_29995</name>
</gene>
<protein>
    <submittedName>
        <fullName evidence="1">Uncharacterized protein</fullName>
    </submittedName>
</protein>
<accession>A0A1J0W3H7</accession>
<dbReference type="AlphaFoldDB" id="A0A1J0W3H7"/>
<evidence type="ECO:0000313" key="1">
    <source>
        <dbReference type="EMBL" id="APE38862.1"/>
    </source>
</evidence>
<organism evidence="1 2">
    <name type="scientific">Nocardia mangyaensis</name>
    <dbReference type="NCBI Taxonomy" id="2213200"/>
    <lineage>
        <taxon>Bacteria</taxon>
        <taxon>Bacillati</taxon>
        <taxon>Actinomycetota</taxon>
        <taxon>Actinomycetes</taxon>
        <taxon>Mycobacteriales</taxon>
        <taxon>Nocardiaceae</taxon>
        <taxon>Nocardia</taxon>
    </lineage>
</organism>
<dbReference type="Proteomes" id="UP000183810">
    <property type="component" value="Chromosome"/>
</dbReference>
<keyword evidence="2" id="KW-1185">Reference proteome</keyword>